<dbReference type="GO" id="GO:0000139">
    <property type="term" value="C:Golgi membrane"/>
    <property type="evidence" value="ECO:0007669"/>
    <property type="project" value="TreeGrafter"/>
</dbReference>
<keyword evidence="6" id="KW-0256">Endoplasmic reticulum</keyword>
<evidence type="ECO:0000256" key="8">
    <source>
        <dbReference type="ARBA" id="ARBA00023136"/>
    </source>
</evidence>
<evidence type="ECO:0000256" key="9">
    <source>
        <dbReference type="ARBA" id="ARBA00041103"/>
    </source>
</evidence>
<evidence type="ECO:0000256" key="7">
    <source>
        <dbReference type="ARBA" id="ARBA00022989"/>
    </source>
</evidence>
<accession>A0A1G4M969</accession>
<dbReference type="EMBL" id="LT598485">
    <property type="protein sequence ID" value="SCW00396.1"/>
    <property type="molecule type" value="Genomic_DNA"/>
</dbReference>
<dbReference type="OMA" id="KIMTQHY"/>
<name>A0A1G4M969_LACFM</name>
<keyword evidence="12" id="KW-1185">Reference proteome</keyword>
<dbReference type="InterPro" id="IPR037185">
    <property type="entry name" value="EmrE-like"/>
</dbReference>
<evidence type="ECO:0000313" key="11">
    <source>
        <dbReference type="EMBL" id="SCW00396.1"/>
    </source>
</evidence>
<evidence type="ECO:0000313" key="12">
    <source>
        <dbReference type="Proteomes" id="UP000190831"/>
    </source>
</evidence>
<proteinExistence type="inferred from homology"/>
<feature type="transmembrane region" description="Helical" evidence="10">
    <location>
        <begin position="40"/>
        <end position="61"/>
    </location>
</feature>
<dbReference type="GO" id="GO:0005789">
    <property type="term" value="C:endoplasmic reticulum membrane"/>
    <property type="evidence" value="ECO:0007669"/>
    <property type="project" value="UniProtKB-SubCell"/>
</dbReference>
<dbReference type="GO" id="GO:0005460">
    <property type="term" value="F:UDP-glucose transmembrane transporter activity"/>
    <property type="evidence" value="ECO:0007669"/>
    <property type="project" value="TreeGrafter"/>
</dbReference>
<feature type="transmembrane region" description="Helical" evidence="10">
    <location>
        <begin position="300"/>
        <end position="319"/>
    </location>
</feature>
<dbReference type="InterPro" id="IPR013657">
    <property type="entry name" value="SCL35B1-4/HUT1"/>
</dbReference>
<keyword evidence="4" id="KW-0762">Sugar transport</keyword>
<gene>
    <name evidence="11" type="ORF">LAFE_0C03268G</name>
</gene>
<dbReference type="PANTHER" id="PTHR10778">
    <property type="entry name" value="SOLUTE CARRIER FAMILY 35 MEMBER B"/>
    <property type="match status" value="1"/>
</dbReference>
<keyword evidence="3" id="KW-0813">Transport</keyword>
<evidence type="ECO:0000256" key="6">
    <source>
        <dbReference type="ARBA" id="ARBA00022824"/>
    </source>
</evidence>
<protein>
    <recommendedName>
        <fullName evidence="9">UDP-galactose transporter homolog 1</fullName>
    </recommendedName>
</protein>
<organism evidence="11 12">
    <name type="scientific">Lachancea fermentati</name>
    <name type="common">Zygosaccharomyces fermentati</name>
    <dbReference type="NCBI Taxonomy" id="4955"/>
    <lineage>
        <taxon>Eukaryota</taxon>
        <taxon>Fungi</taxon>
        <taxon>Dikarya</taxon>
        <taxon>Ascomycota</taxon>
        <taxon>Saccharomycotina</taxon>
        <taxon>Saccharomycetes</taxon>
        <taxon>Saccharomycetales</taxon>
        <taxon>Saccharomycetaceae</taxon>
        <taxon>Lachancea</taxon>
    </lineage>
</organism>
<comment type="similarity">
    <text evidence="2">Belongs to the nucleotide-sugar transporter family. SLC35B subfamily.</text>
</comment>
<dbReference type="STRING" id="4955.A0A1G4M969"/>
<comment type="subcellular location">
    <subcellularLocation>
        <location evidence="1">Endoplasmic reticulum membrane</location>
        <topology evidence="1">Multi-pass membrane protein</topology>
    </subcellularLocation>
</comment>
<evidence type="ECO:0000256" key="1">
    <source>
        <dbReference type="ARBA" id="ARBA00004477"/>
    </source>
</evidence>
<reference evidence="11 12" key="1">
    <citation type="submission" date="2016-03" db="EMBL/GenBank/DDBJ databases">
        <authorList>
            <person name="Devillers H."/>
        </authorList>
    </citation>
    <scope>NUCLEOTIDE SEQUENCE [LARGE SCALE GENOMIC DNA]</scope>
    <source>
        <strain evidence="11">CBS 6772</strain>
    </source>
</reference>
<evidence type="ECO:0000256" key="5">
    <source>
        <dbReference type="ARBA" id="ARBA00022692"/>
    </source>
</evidence>
<dbReference type="PANTHER" id="PTHR10778:SF10">
    <property type="entry name" value="SOLUTE CARRIER FAMILY 35 MEMBER B1"/>
    <property type="match status" value="1"/>
</dbReference>
<dbReference type="Pfam" id="PF08449">
    <property type="entry name" value="UAA"/>
    <property type="match status" value="1"/>
</dbReference>
<sequence>MGSTVVLIFSVLGIYAAFLTWSLVYEPLTTREWPNSQNRFQKPCIVALVQAVVAAITGLIYMRCKCTKYNAKKLLRDNYRQLFLISLMQSTSAPLATYALQYVDFLTYMLAKSCKLIPILVVSLLVYRTQVPLDKRVVAVVVTLGVLIFNLGSRKSRTQGTDIHIGYLKGFSMLTLSLLLDGFTNATQDNLLKRNRSEGRHIITGAHLMFGLNLCIVIWNILFLIFIDPDQGRSARSMIAMDPEIMLYLFTYAICGALGQIFIFFTLEQYGSLVLVMVTVTRKMFSMILSIVVYGHHVTVMQWIGIMIVFGGISTEAMLKRRSSIKPKAE</sequence>
<feature type="transmembrane region" description="Helical" evidence="10">
    <location>
        <begin position="165"/>
        <end position="184"/>
    </location>
</feature>
<keyword evidence="8 10" id="KW-0472">Membrane</keyword>
<feature type="transmembrane region" description="Helical" evidence="10">
    <location>
        <begin position="82"/>
        <end position="100"/>
    </location>
</feature>
<dbReference type="SUPFAM" id="SSF103481">
    <property type="entry name" value="Multidrug resistance efflux transporter EmrE"/>
    <property type="match status" value="1"/>
</dbReference>
<feature type="transmembrane region" description="Helical" evidence="10">
    <location>
        <begin position="205"/>
        <end position="227"/>
    </location>
</feature>
<evidence type="ECO:0000256" key="4">
    <source>
        <dbReference type="ARBA" id="ARBA00022597"/>
    </source>
</evidence>
<evidence type="ECO:0000256" key="2">
    <source>
        <dbReference type="ARBA" id="ARBA00010694"/>
    </source>
</evidence>
<evidence type="ECO:0000256" key="3">
    <source>
        <dbReference type="ARBA" id="ARBA00022448"/>
    </source>
</evidence>
<evidence type="ECO:0000256" key="10">
    <source>
        <dbReference type="SAM" id="Phobius"/>
    </source>
</evidence>
<dbReference type="Proteomes" id="UP000190831">
    <property type="component" value="Chromosome C"/>
</dbReference>
<feature type="transmembrane region" description="Helical" evidence="10">
    <location>
        <begin position="247"/>
        <end position="267"/>
    </location>
</feature>
<feature type="transmembrane region" description="Helical" evidence="10">
    <location>
        <begin position="137"/>
        <end position="153"/>
    </location>
</feature>
<dbReference type="GO" id="GO:0005459">
    <property type="term" value="F:UDP-galactose transmembrane transporter activity"/>
    <property type="evidence" value="ECO:0007669"/>
    <property type="project" value="TreeGrafter"/>
</dbReference>
<dbReference type="AlphaFoldDB" id="A0A1G4M969"/>
<keyword evidence="7 10" id="KW-1133">Transmembrane helix</keyword>
<dbReference type="OrthoDB" id="1601at2759"/>
<keyword evidence="5 10" id="KW-0812">Transmembrane</keyword>